<gene>
    <name evidence="1" type="ORF">FEM01_13995</name>
</gene>
<dbReference type="EMBL" id="VAUO01000006">
    <property type="protein sequence ID" value="TLP59015.1"/>
    <property type="molecule type" value="Genomic_DNA"/>
</dbReference>
<dbReference type="OrthoDB" id="2962756at2"/>
<dbReference type="AlphaFoldDB" id="A0A5R8Z112"/>
<evidence type="ECO:0000313" key="1">
    <source>
        <dbReference type="EMBL" id="TLP59015.1"/>
    </source>
</evidence>
<proteinExistence type="predicted"/>
<reference evidence="1 2" key="1">
    <citation type="submission" date="2019-05" db="EMBL/GenBank/DDBJ databases">
        <title>Pseudomonas sp. SC006 isolated from lettuce that can produce HBGAs.</title>
        <authorList>
            <person name="Wang D."/>
            <person name="Liao N."/>
            <person name="Liu D."/>
            <person name="Zhang Z."/>
            <person name="Zou S."/>
        </authorList>
    </citation>
    <scope>NUCLEOTIDE SEQUENCE [LARGE SCALE GENOMIC DNA]</scope>
    <source>
        <strain evidence="1 2">SC006</strain>
    </source>
</reference>
<protein>
    <submittedName>
        <fullName evidence="1">Uncharacterized protein</fullName>
    </submittedName>
</protein>
<name>A0A5R8Z112_9PSED</name>
<evidence type="ECO:0000313" key="2">
    <source>
        <dbReference type="Proteomes" id="UP000309819"/>
    </source>
</evidence>
<dbReference type="RefSeq" id="WP_138220086.1">
    <property type="nucleotide sequence ID" value="NZ_VAUO01000006.1"/>
</dbReference>
<dbReference type="Proteomes" id="UP000309819">
    <property type="component" value="Unassembled WGS sequence"/>
</dbReference>
<organism evidence="1 2">
    <name type="scientific">Pseudomonas mosselii</name>
    <dbReference type="NCBI Taxonomy" id="78327"/>
    <lineage>
        <taxon>Bacteria</taxon>
        <taxon>Pseudomonadati</taxon>
        <taxon>Pseudomonadota</taxon>
        <taxon>Gammaproteobacteria</taxon>
        <taxon>Pseudomonadales</taxon>
        <taxon>Pseudomonadaceae</taxon>
        <taxon>Pseudomonas</taxon>
    </lineage>
</organism>
<sequence>MHLTKHGLFDGNSWENLFQNIFKTKHAEDDYQEMPASPGDYGIEGFVGRTGVAFQCYCPKKLYDPITLYGKQRDKITEDIAKLQKYETQIKKRIGNSLIRRWIFITPEIDKNKLLAHAQEKAEEAKAWKLSILSPDFGILLHDGDFYRKEIQEQKSLQGEAFYIEGTSLTLPDLTGDLTEYEEHILRKSKIRVAASQGLTCVDRLEQRHAAKVERIYTSTLNNFLSFSQFRAELDTISPLLFHKVDRILGTFEGEVYEWSDTLRATPDELTEKIKSDLKNRLENELKSHVDYILTTRIVNHAVANWLGLCQLDYE</sequence>
<keyword evidence="2" id="KW-1185">Reference proteome</keyword>
<accession>A0A5R8Z112</accession>
<comment type="caution">
    <text evidence="1">The sequence shown here is derived from an EMBL/GenBank/DDBJ whole genome shotgun (WGS) entry which is preliminary data.</text>
</comment>